<gene>
    <name evidence="4" type="ORF">GCM10025866_02630</name>
</gene>
<dbReference type="RefSeq" id="WP_286277820.1">
    <property type="nucleotide sequence ID" value="NZ_AP027731.1"/>
</dbReference>
<dbReference type="PANTHER" id="PTHR39428:SF1">
    <property type="entry name" value="F420H(2)-DEPENDENT QUINONE REDUCTASE RV1261C"/>
    <property type="match status" value="1"/>
</dbReference>
<sequence length="312" mass="34481">MSAWLAAPHVARWWADDGHPDALERQYGPALDGRDQARLRLVLADDAPVGFLQWYPLDGEPDYTRELETVLPVEPGDASLDYLVGEPAVLGRGVGSSAIRAACAEVWDSPTCTGSSSPCTRTTSPHAAPCCVPASERWQRASSSRTTRSTTVGTFSTSCGIPAPDRGDKVGGREESGGMDLREINRRVIEQFRSGGEVDGMHRERLLLLTTTGRSSGKPRTTPMMFHRDAGVPIVIASNTGARRHPHWYRNLEVTPSVRVELPDETYECEAEILDGAEYDRLWAEITAAYPFFLEHQAKVERRIPLVRLRRS</sequence>
<dbReference type="Gene3D" id="3.40.630.30">
    <property type="match status" value="1"/>
</dbReference>
<dbReference type="PANTHER" id="PTHR39428">
    <property type="entry name" value="F420H(2)-DEPENDENT QUINONE REDUCTASE RV1261C"/>
    <property type="match status" value="1"/>
</dbReference>
<feature type="region of interest" description="Disordered" evidence="3">
    <location>
        <begin position="141"/>
        <end position="177"/>
    </location>
</feature>
<dbReference type="SUPFAM" id="SSF50475">
    <property type="entry name" value="FMN-binding split barrel"/>
    <property type="match status" value="1"/>
</dbReference>
<evidence type="ECO:0000256" key="3">
    <source>
        <dbReference type="SAM" id="MobiDB-lite"/>
    </source>
</evidence>
<dbReference type="EMBL" id="AP027731">
    <property type="protein sequence ID" value="BDZ44354.1"/>
    <property type="molecule type" value="Genomic_DNA"/>
</dbReference>
<feature type="compositionally biased region" description="Low complexity" evidence="3">
    <location>
        <begin position="141"/>
        <end position="158"/>
    </location>
</feature>
<evidence type="ECO:0000256" key="2">
    <source>
        <dbReference type="ARBA" id="ARBA00049106"/>
    </source>
</evidence>
<proteinExistence type="inferred from homology"/>
<evidence type="ECO:0008006" key="6">
    <source>
        <dbReference type="Google" id="ProtNLM"/>
    </source>
</evidence>
<reference evidence="5" key="1">
    <citation type="journal article" date="2019" name="Int. J. Syst. Evol. Microbiol.">
        <title>The Global Catalogue of Microorganisms (GCM) 10K type strain sequencing project: providing services to taxonomists for standard genome sequencing and annotation.</title>
        <authorList>
            <consortium name="The Broad Institute Genomics Platform"/>
            <consortium name="The Broad Institute Genome Sequencing Center for Infectious Disease"/>
            <person name="Wu L."/>
            <person name="Ma J."/>
        </authorList>
    </citation>
    <scope>NUCLEOTIDE SEQUENCE [LARGE SCALE GENOMIC DNA]</scope>
    <source>
        <strain evidence="5">NBRC 108725</strain>
    </source>
</reference>
<comment type="similarity">
    <text evidence="1">Belongs to the F420H(2)-dependent quinone reductase family.</text>
</comment>
<dbReference type="NCBIfam" id="TIGR00026">
    <property type="entry name" value="hi_GC_TIGR00026"/>
    <property type="match status" value="1"/>
</dbReference>
<organism evidence="4 5">
    <name type="scientific">Naasia aerilata</name>
    <dbReference type="NCBI Taxonomy" id="1162966"/>
    <lineage>
        <taxon>Bacteria</taxon>
        <taxon>Bacillati</taxon>
        <taxon>Actinomycetota</taxon>
        <taxon>Actinomycetes</taxon>
        <taxon>Micrococcales</taxon>
        <taxon>Microbacteriaceae</taxon>
        <taxon>Naasia</taxon>
    </lineage>
</organism>
<dbReference type="SUPFAM" id="SSF55729">
    <property type="entry name" value="Acyl-CoA N-acyltransferases (Nat)"/>
    <property type="match status" value="1"/>
</dbReference>
<name>A0ABN6XHP8_9MICO</name>
<comment type="catalytic activity">
    <reaction evidence="2">
        <text>oxidized coenzyme F420-(gamma-L-Glu)(n) + a quinol + H(+) = reduced coenzyme F420-(gamma-L-Glu)(n) + a quinone</text>
        <dbReference type="Rhea" id="RHEA:39663"/>
        <dbReference type="Rhea" id="RHEA-COMP:12939"/>
        <dbReference type="Rhea" id="RHEA-COMP:14378"/>
        <dbReference type="ChEBI" id="CHEBI:15378"/>
        <dbReference type="ChEBI" id="CHEBI:24646"/>
        <dbReference type="ChEBI" id="CHEBI:132124"/>
        <dbReference type="ChEBI" id="CHEBI:133980"/>
        <dbReference type="ChEBI" id="CHEBI:139511"/>
    </reaction>
</comment>
<keyword evidence="5" id="KW-1185">Reference proteome</keyword>
<dbReference type="InterPro" id="IPR016181">
    <property type="entry name" value="Acyl_CoA_acyltransferase"/>
</dbReference>
<evidence type="ECO:0000313" key="4">
    <source>
        <dbReference type="EMBL" id="BDZ44354.1"/>
    </source>
</evidence>
<evidence type="ECO:0000256" key="1">
    <source>
        <dbReference type="ARBA" id="ARBA00008710"/>
    </source>
</evidence>
<protein>
    <recommendedName>
        <fullName evidence="6">Deazaflavin-dependent oxidoreductase (Nitroreductase family)</fullName>
    </recommendedName>
</protein>
<dbReference type="Gene3D" id="2.30.110.10">
    <property type="entry name" value="Electron Transport, Fmn-binding Protein, Chain A"/>
    <property type="match status" value="1"/>
</dbReference>
<evidence type="ECO:0000313" key="5">
    <source>
        <dbReference type="Proteomes" id="UP001321498"/>
    </source>
</evidence>
<accession>A0ABN6XHP8</accession>
<dbReference type="Pfam" id="PF04075">
    <property type="entry name" value="F420H2_quin_red"/>
    <property type="match status" value="1"/>
</dbReference>
<feature type="compositionally biased region" description="Basic and acidic residues" evidence="3">
    <location>
        <begin position="165"/>
        <end position="177"/>
    </location>
</feature>
<dbReference type="Proteomes" id="UP001321498">
    <property type="component" value="Chromosome"/>
</dbReference>
<dbReference type="InterPro" id="IPR012349">
    <property type="entry name" value="Split_barrel_FMN-bd"/>
</dbReference>
<dbReference type="InterPro" id="IPR004378">
    <property type="entry name" value="F420H2_quin_Rdtase"/>
</dbReference>
<dbReference type="Pfam" id="PF13523">
    <property type="entry name" value="Acetyltransf_8"/>
    <property type="match status" value="1"/>
</dbReference>